<feature type="transmembrane region" description="Helical" evidence="1">
    <location>
        <begin position="99"/>
        <end position="120"/>
    </location>
</feature>
<accession>A0A6I6DI88</accession>
<name>A0A6I6DI88_9FIRM</name>
<evidence type="ECO:0000313" key="2">
    <source>
        <dbReference type="EMBL" id="QGT99259.1"/>
    </source>
</evidence>
<evidence type="ECO:0000256" key="1">
    <source>
        <dbReference type="SAM" id="Phobius"/>
    </source>
</evidence>
<dbReference type="NCBIfam" id="TIGR04086">
    <property type="entry name" value="TIGR04086_membr"/>
    <property type="match status" value="1"/>
</dbReference>
<feature type="transmembrane region" description="Helical" evidence="1">
    <location>
        <begin position="12"/>
        <end position="33"/>
    </location>
</feature>
<keyword evidence="1" id="KW-0812">Transmembrane</keyword>
<proteinExistence type="predicted"/>
<dbReference type="Proteomes" id="UP000426444">
    <property type="component" value="Chromosome"/>
</dbReference>
<dbReference type="InterPro" id="IPR023804">
    <property type="entry name" value="DUF3792_TM"/>
</dbReference>
<feature type="transmembrane region" description="Helical" evidence="1">
    <location>
        <begin position="71"/>
        <end position="93"/>
    </location>
</feature>
<gene>
    <name evidence="2" type="ORF">SYNTR_0666</name>
</gene>
<keyword evidence="3" id="KW-1185">Reference proteome</keyword>
<dbReference type="EMBL" id="CP046457">
    <property type="protein sequence ID" value="QGT99259.1"/>
    <property type="molecule type" value="Genomic_DNA"/>
</dbReference>
<protein>
    <submittedName>
        <fullName evidence="2">Uncharacterized protein</fullName>
    </submittedName>
</protein>
<feature type="transmembrane region" description="Helical" evidence="1">
    <location>
        <begin position="39"/>
        <end position="59"/>
    </location>
</feature>
<keyword evidence="1" id="KW-0472">Membrane</keyword>
<sequence>MTNKLSIELNGLGRAIITAFVLSVFSAIIVYFTGLHETLIGPLSNIILIISIFYGACYVSKNYGTKGLVRGIILGLMFFIVILIATLIFNISLLSLSTLISTLAVCLISGGLGGILGIGLSE</sequence>
<dbReference type="OrthoDB" id="2086722at2"/>
<reference evidence="3" key="1">
    <citation type="journal article" date="2019" name="Microbiology">
        <title>Complete Genome Sequence of an Uncultured Bacterium of the Candidate Phylum Bipolaricaulota.</title>
        <authorList>
            <person name="Kadnikov V.V."/>
            <person name="Mardanov A.V."/>
            <person name="Beletsky A.V."/>
            <person name="Frank Y.A."/>
            <person name="Karnachuk O.V."/>
            <person name="Ravin N.V."/>
        </authorList>
    </citation>
    <scope>NUCLEOTIDE SEQUENCE [LARGE SCALE GENOMIC DNA]</scope>
</reference>
<dbReference type="AlphaFoldDB" id="A0A6I6DI88"/>
<dbReference type="KEGG" id="salq:SYNTR_0666"/>
<organism evidence="2 3">
    <name type="scientific">Candidatus Syntrophocurvum alkaliphilum</name>
    <dbReference type="NCBI Taxonomy" id="2293317"/>
    <lineage>
        <taxon>Bacteria</taxon>
        <taxon>Bacillati</taxon>
        <taxon>Bacillota</taxon>
        <taxon>Clostridia</taxon>
        <taxon>Eubacteriales</taxon>
        <taxon>Syntrophomonadaceae</taxon>
        <taxon>Candidatus Syntrophocurvum</taxon>
    </lineage>
</organism>
<dbReference type="RefSeq" id="WP_156203175.1">
    <property type="nucleotide sequence ID" value="NZ_CP046457.1"/>
</dbReference>
<evidence type="ECO:0000313" key="3">
    <source>
        <dbReference type="Proteomes" id="UP000426444"/>
    </source>
</evidence>
<dbReference type="Pfam" id="PF12670">
    <property type="entry name" value="DUF3792"/>
    <property type="match status" value="1"/>
</dbReference>
<keyword evidence="1" id="KW-1133">Transmembrane helix</keyword>